<evidence type="ECO:0000313" key="3">
    <source>
        <dbReference type="EMBL" id="KAL2496030.1"/>
    </source>
</evidence>
<accession>A0ABD1S5B4</accession>
<proteinExistence type="predicted"/>
<sequence>MGSNFCGFRYASSNGLSKQNSDDKNGGITASVLEFMKPRCLWAASKIKKKQSHRHESQPKQQKQQLMNTCKVLTLEEWILSSPGFNVSKQSSSNRIHPSFGGDDHEDLDSANALAAVGQGTANLSCVVEVANR</sequence>
<dbReference type="AlphaFoldDB" id="A0ABD1S5B4"/>
<dbReference type="EMBL" id="JBFOLJ010000011">
    <property type="protein sequence ID" value="KAL2495870.1"/>
    <property type="molecule type" value="Genomic_DNA"/>
</dbReference>
<evidence type="ECO:0000313" key="2">
    <source>
        <dbReference type="EMBL" id="KAL2495870.1"/>
    </source>
</evidence>
<reference evidence="4" key="1">
    <citation type="submission" date="2024-07" db="EMBL/GenBank/DDBJ databases">
        <title>Two chromosome-level genome assemblies of Korean endemic species Abeliophyllum distichum and Forsythia ovata (Oleaceae).</title>
        <authorList>
            <person name="Jang H."/>
        </authorList>
    </citation>
    <scope>NUCLEOTIDE SEQUENCE [LARGE SCALE GENOMIC DNA]</scope>
</reference>
<evidence type="ECO:0000256" key="1">
    <source>
        <dbReference type="SAM" id="MobiDB-lite"/>
    </source>
</evidence>
<comment type="caution">
    <text evidence="2">The sequence shown here is derived from an EMBL/GenBank/DDBJ whole genome shotgun (WGS) entry which is preliminary data.</text>
</comment>
<dbReference type="EMBL" id="JBFOLJ010000011">
    <property type="protein sequence ID" value="KAL2496030.1"/>
    <property type="molecule type" value="Genomic_DNA"/>
</dbReference>
<protein>
    <submittedName>
        <fullName evidence="2">Uncharacterized protein</fullName>
    </submittedName>
</protein>
<organism evidence="2 4">
    <name type="scientific">Forsythia ovata</name>
    <dbReference type="NCBI Taxonomy" id="205694"/>
    <lineage>
        <taxon>Eukaryota</taxon>
        <taxon>Viridiplantae</taxon>
        <taxon>Streptophyta</taxon>
        <taxon>Embryophyta</taxon>
        <taxon>Tracheophyta</taxon>
        <taxon>Spermatophyta</taxon>
        <taxon>Magnoliopsida</taxon>
        <taxon>eudicotyledons</taxon>
        <taxon>Gunneridae</taxon>
        <taxon>Pentapetalae</taxon>
        <taxon>asterids</taxon>
        <taxon>lamiids</taxon>
        <taxon>Lamiales</taxon>
        <taxon>Oleaceae</taxon>
        <taxon>Forsythieae</taxon>
        <taxon>Forsythia</taxon>
    </lineage>
</organism>
<dbReference type="Proteomes" id="UP001604277">
    <property type="component" value="Unassembled WGS sequence"/>
</dbReference>
<keyword evidence="4" id="KW-1185">Reference proteome</keyword>
<evidence type="ECO:0000313" key="4">
    <source>
        <dbReference type="Proteomes" id="UP001604277"/>
    </source>
</evidence>
<reference evidence="2" key="2">
    <citation type="submission" date="2024-07" db="EMBL/GenBank/DDBJ databases">
        <title>Two chromosome-level genome assemblies of Korean endemic species Abeliophyllum distichum and Forsythia ovata (Oleaceae).</title>
        <authorList>
            <person name="Mun J.H."/>
        </authorList>
    </citation>
    <scope>NUCLEOTIDE SEQUENCE</scope>
    <source>
        <strain evidence="2">KNKB202402200001</strain>
        <tissue evidence="2">Leaf</tissue>
    </source>
</reference>
<gene>
    <name evidence="2" type="ORF">Fot_39627</name>
    <name evidence="3" type="ORF">Fot_39787</name>
</gene>
<name>A0ABD1S5B4_9LAMI</name>
<feature type="region of interest" description="Disordered" evidence="1">
    <location>
        <begin position="46"/>
        <end position="65"/>
    </location>
</feature>